<feature type="compositionally biased region" description="Basic and acidic residues" evidence="2">
    <location>
        <begin position="186"/>
        <end position="199"/>
    </location>
</feature>
<dbReference type="PANTHER" id="PTHR14015:SF2">
    <property type="entry name" value="OPIOID GROWTH FACTOR RECEPTOR (OGFR) CONSERVED DOMAIN-CONTAINING PROTEIN"/>
    <property type="match status" value="1"/>
</dbReference>
<evidence type="ECO:0000256" key="1">
    <source>
        <dbReference type="ARBA" id="ARBA00010365"/>
    </source>
</evidence>
<feature type="compositionally biased region" description="Polar residues" evidence="2">
    <location>
        <begin position="229"/>
        <end position="240"/>
    </location>
</feature>
<feature type="domain" description="Opioid growth factor receptor (OGFr) conserved" evidence="3">
    <location>
        <begin position="92"/>
        <end position="192"/>
    </location>
</feature>
<evidence type="ECO:0000313" key="5">
    <source>
        <dbReference type="Proteomes" id="UP000016935"/>
    </source>
</evidence>
<feature type="domain" description="Opioid growth factor receptor (OGFr) conserved" evidence="3">
    <location>
        <begin position="280"/>
        <end position="322"/>
    </location>
</feature>
<gene>
    <name evidence="4" type="ORF">SETTUDRAFT_137673</name>
</gene>
<proteinExistence type="inferred from homology"/>
<sequence>MDRALDHQEQGKALATHAAPCKTIQPPSSMQSPQPTVSTAASTDQQPKATGPDHAKRRTQHISTTSEKRFKMGPSTSSQDDKDSAASRSQLIVRFYDPDIKAKDAKNRTLEEILAWPDSQLEASHNFVQMLFPLPEGSMYNWEAPVIDLAVMQAFRSRSELRQQLRRSFERMLSFYGFRVSAKSETELKKQNEDKDAAETKATTAGTSNPLLASTPDAAEQKMADAGHTMSSTQAATGVTKTETYTDASAPKVGISLKRKSTFPPGAHRNVSVSNPLPYHIIRASNWRKQFQNWAVRFDHNHLRITRIIRCLRVLGLEKESTAFFAALERVFNHPGIEISDKSMTFWRLAATRPLHWAPDDQKCKWLEAWEKEQDSLKRTDEAW</sequence>
<protein>
    <recommendedName>
        <fullName evidence="3">Opioid growth factor receptor (OGFr) conserved domain-containing protein</fullName>
    </recommendedName>
</protein>
<dbReference type="PANTHER" id="PTHR14015">
    <property type="entry name" value="OPIOID GROWTH FACTOR RECEPTOR OGFR ZETA-TYPE OPIOID RECEPTOR"/>
    <property type="match status" value="1"/>
</dbReference>
<dbReference type="GO" id="GO:0140625">
    <property type="term" value="F:opioid growth factor receptor activity"/>
    <property type="evidence" value="ECO:0007669"/>
    <property type="project" value="InterPro"/>
</dbReference>
<feature type="region of interest" description="Disordered" evidence="2">
    <location>
        <begin position="1"/>
        <end position="86"/>
    </location>
</feature>
<feature type="compositionally biased region" description="Polar residues" evidence="2">
    <location>
        <begin position="36"/>
        <end position="48"/>
    </location>
</feature>
<dbReference type="EMBL" id="KB908703">
    <property type="protein sequence ID" value="EOA85200.1"/>
    <property type="molecule type" value="Genomic_DNA"/>
</dbReference>
<reference evidence="4 5" key="1">
    <citation type="journal article" date="2012" name="PLoS Pathog.">
        <title>Diverse lifestyles and strategies of plant pathogenesis encoded in the genomes of eighteen Dothideomycetes fungi.</title>
        <authorList>
            <person name="Ohm R.A."/>
            <person name="Feau N."/>
            <person name="Henrissat B."/>
            <person name="Schoch C.L."/>
            <person name="Horwitz B.A."/>
            <person name="Barry K.W."/>
            <person name="Condon B.J."/>
            <person name="Copeland A.C."/>
            <person name="Dhillon B."/>
            <person name="Glaser F."/>
            <person name="Hesse C.N."/>
            <person name="Kosti I."/>
            <person name="LaButti K."/>
            <person name="Lindquist E.A."/>
            <person name="Lucas S."/>
            <person name="Salamov A.A."/>
            <person name="Bradshaw R.E."/>
            <person name="Ciuffetti L."/>
            <person name="Hamelin R.C."/>
            <person name="Kema G.H.J."/>
            <person name="Lawrence C."/>
            <person name="Scott J.A."/>
            <person name="Spatafora J.W."/>
            <person name="Turgeon B.G."/>
            <person name="de Wit P.J.G.M."/>
            <person name="Zhong S."/>
            <person name="Goodwin S.B."/>
            <person name="Grigoriev I.V."/>
        </authorList>
    </citation>
    <scope>NUCLEOTIDE SEQUENCE [LARGE SCALE GENOMIC DNA]</scope>
    <source>
        <strain evidence="5">28A</strain>
    </source>
</reference>
<evidence type="ECO:0000313" key="4">
    <source>
        <dbReference type="EMBL" id="EOA85200.1"/>
    </source>
</evidence>
<keyword evidence="5" id="KW-1185">Reference proteome</keyword>
<dbReference type="RefSeq" id="XP_008027655.1">
    <property type="nucleotide sequence ID" value="XM_008029464.1"/>
</dbReference>
<accession>R0IJ77</accession>
<dbReference type="InterPro" id="IPR006757">
    <property type="entry name" value="OGF_rcpt"/>
</dbReference>
<dbReference type="Proteomes" id="UP000016935">
    <property type="component" value="Unassembled WGS sequence"/>
</dbReference>
<dbReference type="AlphaFoldDB" id="R0IJ77"/>
<feature type="compositionally biased region" description="Basic and acidic residues" evidence="2">
    <location>
        <begin position="1"/>
        <end position="10"/>
    </location>
</feature>
<comment type="similarity">
    <text evidence="1">Belongs to the opioid growth factor receptor family.</text>
</comment>
<dbReference type="STRING" id="671987.R0IJ77"/>
<evidence type="ECO:0000256" key="2">
    <source>
        <dbReference type="SAM" id="MobiDB-lite"/>
    </source>
</evidence>
<reference evidence="4 5" key="2">
    <citation type="journal article" date="2013" name="PLoS Genet.">
        <title>Comparative genome structure, secondary metabolite, and effector coding capacity across Cochliobolus pathogens.</title>
        <authorList>
            <person name="Condon B.J."/>
            <person name="Leng Y."/>
            <person name="Wu D."/>
            <person name="Bushley K.E."/>
            <person name="Ohm R.A."/>
            <person name="Otillar R."/>
            <person name="Martin J."/>
            <person name="Schackwitz W."/>
            <person name="Grimwood J."/>
            <person name="MohdZainudin N."/>
            <person name="Xue C."/>
            <person name="Wang R."/>
            <person name="Manning V.A."/>
            <person name="Dhillon B."/>
            <person name="Tu Z.J."/>
            <person name="Steffenson B.J."/>
            <person name="Salamov A."/>
            <person name="Sun H."/>
            <person name="Lowry S."/>
            <person name="LaButti K."/>
            <person name="Han J."/>
            <person name="Copeland A."/>
            <person name="Lindquist E."/>
            <person name="Barry K."/>
            <person name="Schmutz J."/>
            <person name="Baker S.E."/>
            <person name="Ciuffetti L.M."/>
            <person name="Grigoriev I.V."/>
            <person name="Zhong S."/>
            <person name="Turgeon B.G."/>
        </authorList>
    </citation>
    <scope>NUCLEOTIDE SEQUENCE [LARGE SCALE GENOMIC DNA]</scope>
    <source>
        <strain evidence="5">28A</strain>
    </source>
</reference>
<dbReference type="HOGENOM" id="CLU_068726_0_0_1"/>
<dbReference type="GeneID" id="19396423"/>
<feature type="region of interest" description="Disordered" evidence="2">
    <location>
        <begin position="221"/>
        <end position="240"/>
    </location>
</feature>
<name>R0IJ77_EXST2</name>
<evidence type="ECO:0000259" key="3">
    <source>
        <dbReference type="Pfam" id="PF04664"/>
    </source>
</evidence>
<feature type="compositionally biased region" description="Low complexity" evidence="2">
    <location>
        <begin position="25"/>
        <end position="35"/>
    </location>
</feature>
<dbReference type="InterPro" id="IPR039574">
    <property type="entry name" value="OGFr"/>
</dbReference>
<dbReference type="OrthoDB" id="9030204at2759"/>
<organism evidence="4 5">
    <name type="scientific">Exserohilum turcicum (strain 28A)</name>
    <name type="common">Northern leaf blight fungus</name>
    <name type="synonym">Setosphaeria turcica</name>
    <dbReference type="NCBI Taxonomy" id="671987"/>
    <lineage>
        <taxon>Eukaryota</taxon>
        <taxon>Fungi</taxon>
        <taxon>Dikarya</taxon>
        <taxon>Ascomycota</taxon>
        <taxon>Pezizomycotina</taxon>
        <taxon>Dothideomycetes</taxon>
        <taxon>Pleosporomycetidae</taxon>
        <taxon>Pleosporales</taxon>
        <taxon>Pleosporineae</taxon>
        <taxon>Pleosporaceae</taxon>
        <taxon>Exserohilum</taxon>
    </lineage>
</organism>
<dbReference type="GO" id="GO:0016020">
    <property type="term" value="C:membrane"/>
    <property type="evidence" value="ECO:0007669"/>
    <property type="project" value="InterPro"/>
</dbReference>
<dbReference type="Pfam" id="PF04664">
    <property type="entry name" value="OGFr_N"/>
    <property type="match status" value="2"/>
</dbReference>
<dbReference type="eggNOG" id="ENOG502S3JY">
    <property type="taxonomic scope" value="Eukaryota"/>
</dbReference>
<feature type="region of interest" description="Disordered" evidence="2">
    <location>
        <begin position="186"/>
        <end position="213"/>
    </location>
</feature>